<dbReference type="InterPro" id="IPR029044">
    <property type="entry name" value="Nucleotide-diphossugar_trans"/>
</dbReference>
<dbReference type="Pfam" id="PF04488">
    <property type="entry name" value="Gly_transf_sug"/>
    <property type="match status" value="2"/>
</dbReference>
<proteinExistence type="inferred from homology"/>
<evidence type="ECO:0000313" key="2">
    <source>
        <dbReference type="EMBL" id="KAJ3090912.1"/>
    </source>
</evidence>
<keyword evidence="3" id="KW-1185">Reference proteome</keyword>
<keyword evidence="2" id="KW-0328">Glycosyltransferase</keyword>
<evidence type="ECO:0000313" key="3">
    <source>
        <dbReference type="Proteomes" id="UP001211907"/>
    </source>
</evidence>
<dbReference type="GO" id="GO:0000136">
    <property type="term" value="C:mannan polymerase complex"/>
    <property type="evidence" value="ECO:0007669"/>
    <property type="project" value="TreeGrafter"/>
</dbReference>
<dbReference type="PANTHER" id="PTHR31834">
    <property type="entry name" value="INITIATION-SPECIFIC ALPHA-1,6-MANNOSYLTRANSFERASE"/>
    <property type="match status" value="1"/>
</dbReference>
<dbReference type="Gene3D" id="3.90.550.20">
    <property type="match status" value="2"/>
</dbReference>
<comment type="caution">
    <text evidence="2">The sequence shown here is derived from an EMBL/GenBank/DDBJ whole genome shotgun (WGS) entry which is preliminary data.</text>
</comment>
<sequence length="484" mass="55616">MPQSNTSAWFRSWSEKNPTHLHLVFSDDDVTRFVRGFFSDWIVEAYTRLPRVVMRADLARYLLLYAFGGVYTDMDTLCINPVWRWTFGQIGVGAIVGVENARGNRDNINQWTIAAAQHHPMMALVINRVVEKIHSMSDSDLRNASQLLYITGPGIWKPAIHEYLAEQGATVNDVSFLWDGYRIFGDVMVLGKTHLSSSNKNNPKTFSTHFGTGKMAGGWKLKAIENTEAVDESIILQNATDSLLAVSRDFEQSIREFKHTKFLEFLEVKAPANRSLKRKIPKNIAQVFYTSNETTLATIFASQRESWKRLNPDYTYTLYDDASMDSFVKNFGSESDRKAYFKAGLLHQRYAVFKFLWLVKVGGVFADIDTECLHPIDTWRMGKDYAGLIVGMQLRSQLPYKTLHHEWFEDHVYKYAENNGFSPEILGVLTWEASIIIGDLVIYGQAMFRPDDLDRRISFVKNYDMLWIGDRTWLTEWPDNTVVV</sequence>
<dbReference type="GO" id="GO:0006487">
    <property type="term" value="P:protein N-linked glycosylation"/>
    <property type="evidence" value="ECO:0007669"/>
    <property type="project" value="TreeGrafter"/>
</dbReference>
<comment type="similarity">
    <text evidence="1">Belongs to the glycosyltransferase 32 family.</text>
</comment>
<dbReference type="GO" id="GO:0000009">
    <property type="term" value="F:alpha-1,6-mannosyltransferase activity"/>
    <property type="evidence" value="ECO:0007669"/>
    <property type="project" value="InterPro"/>
</dbReference>
<dbReference type="InterPro" id="IPR039367">
    <property type="entry name" value="Och1-like"/>
</dbReference>
<dbReference type="InterPro" id="IPR007577">
    <property type="entry name" value="GlycoTrfase_DXD_sugar-bd_CS"/>
</dbReference>
<dbReference type="PANTHER" id="PTHR31834:SF1">
    <property type="entry name" value="INITIATION-SPECIFIC ALPHA-1,6-MANNOSYLTRANSFERASE"/>
    <property type="match status" value="1"/>
</dbReference>
<evidence type="ECO:0000256" key="1">
    <source>
        <dbReference type="ARBA" id="ARBA00009003"/>
    </source>
</evidence>
<protein>
    <submittedName>
        <fullName evidence="2">Membrane-bound alpha-1,6- mannosyltransferase Initiation-specific</fullName>
    </submittedName>
</protein>
<name>A0AAD5XC63_9FUNG</name>
<dbReference type="Proteomes" id="UP001211907">
    <property type="component" value="Unassembled WGS sequence"/>
</dbReference>
<organism evidence="2 3">
    <name type="scientific">Physocladia obscura</name>
    <dbReference type="NCBI Taxonomy" id="109957"/>
    <lineage>
        <taxon>Eukaryota</taxon>
        <taxon>Fungi</taxon>
        <taxon>Fungi incertae sedis</taxon>
        <taxon>Chytridiomycota</taxon>
        <taxon>Chytridiomycota incertae sedis</taxon>
        <taxon>Chytridiomycetes</taxon>
        <taxon>Chytridiales</taxon>
        <taxon>Chytriomycetaceae</taxon>
        <taxon>Physocladia</taxon>
    </lineage>
</organism>
<gene>
    <name evidence="2" type="primary">OCH1_3</name>
    <name evidence="2" type="ORF">HK100_007322</name>
</gene>
<reference evidence="2" key="1">
    <citation type="submission" date="2020-05" db="EMBL/GenBank/DDBJ databases">
        <title>Phylogenomic resolution of chytrid fungi.</title>
        <authorList>
            <person name="Stajich J.E."/>
            <person name="Amses K."/>
            <person name="Simmons R."/>
            <person name="Seto K."/>
            <person name="Myers J."/>
            <person name="Bonds A."/>
            <person name="Quandt C.A."/>
            <person name="Barry K."/>
            <person name="Liu P."/>
            <person name="Grigoriev I."/>
            <person name="Longcore J.E."/>
            <person name="James T.Y."/>
        </authorList>
    </citation>
    <scope>NUCLEOTIDE SEQUENCE</scope>
    <source>
        <strain evidence="2">JEL0513</strain>
    </source>
</reference>
<dbReference type="AlphaFoldDB" id="A0AAD5XC63"/>
<accession>A0AAD5XC63</accession>
<keyword evidence="2" id="KW-0808">Transferase</keyword>
<dbReference type="EMBL" id="JADGJH010003441">
    <property type="protein sequence ID" value="KAJ3090912.1"/>
    <property type="molecule type" value="Genomic_DNA"/>
</dbReference>
<dbReference type="SUPFAM" id="SSF53448">
    <property type="entry name" value="Nucleotide-diphospho-sugar transferases"/>
    <property type="match status" value="2"/>
</dbReference>